<dbReference type="AlphaFoldDB" id="A0AAW8Z2A3"/>
<comment type="subcellular location">
    <subcellularLocation>
        <location evidence="1">Membrane</location>
        <topology evidence="1">Multi-pass membrane protein</topology>
    </subcellularLocation>
</comment>
<evidence type="ECO:0000256" key="3">
    <source>
        <dbReference type="ARBA" id="ARBA00022692"/>
    </source>
</evidence>
<comment type="caution">
    <text evidence="7">The sequence shown here is derived from an EMBL/GenBank/DDBJ whole genome shotgun (WGS) entry which is preliminary data.</text>
</comment>
<reference evidence="7" key="1">
    <citation type="submission" date="2023-10" db="EMBL/GenBank/DDBJ databases">
        <authorList>
            <person name="Sykes E.M.E."/>
            <person name="Khan I.U.H."/>
            <person name="Kumar A."/>
        </authorList>
    </citation>
    <scope>NUCLEOTIDE SEQUENCE</scope>
    <source>
        <strain evidence="7">IK5</strain>
    </source>
</reference>
<proteinExistence type="predicted"/>
<feature type="transmembrane region" description="Helical" evidence="6">
    <location>
        <begin position="228"/>
        <end position="246"/>
    </location>
</feature>
<keyword evidence="3 6" id="KW-0812">Transmembrane</keyword>
<keyword evidence="7" id="KW-0328">Glycosyltransferase</keyword>
<evidence type="ECO:0000256" key="2">
    <source>
        <dbReference type="ARBA" id="ARBA00022475"/>
    </source>
</evidence>
<dbReference type="InterPro" id="IPR044878">
    <property type="entry name" value="UbiA_sf"/>
</dbReference>
<dbReference type="PANTHER" id="PTHR42723:SF1">
    <property type="entry name" value="CHLOROPHYLL SYNTHASE, CHLOROPLASTIC"/>
    <property type="match status" value="1"/>
</dbReference>
<accession>A0AAW8Z2A3</accession>
<protein>
    <submittedName>
        <fullName evidence="7">Decaprenyl-phosphate phosphoribosyltransferase</fullName>
    </submittedName>
</protein>
<evidence type="ECO:0000313" key="8">
    <source>
        <dbReference type="Proteomes" id="UP001284654"/>
    </source>
</evidence>
<evidence type="ECO:0000313" key="7">
    <source>
        <dbReference type="EMBL" id="MDV4316786.1"/>
    </source>
</evidence>
<feature type="transmembrane region" description="Helical" evidence="6">
    <location>
        <begin position="41"/>
        <end position="59"/>
    </location>
</feature>
<sequence length="287" mass="31886">MSSQLLGLIQLCRPKQWIKNSFVLAPLLFAGLFTDAHSVQQAFIAMLLFCVASSATYIVNDLKDIEKDRLHPIKSITRPLAAAKVSTKDAKIFLVMLYIILISAAFWQLAVCIIITGYLLLNLAYSSYLKHQPVLDIFTIAIGFVLRVYAGAVALSVPVSSWMFITTLCLALYLAAIKRRQELGTHGTTSRKALEGYSVGLLDRYAEMSAVGALLFYSIFVVSSRPELVLTIPLVIFGMFRYWYITDIQQQGESPTDAIFSDLQLILTGLAWVIACVYGVWSHSNVL</sequence>
<dbReference type="GO" id="GO:0016020">
    <property type="term" value="C:membrane"/>
    <property type="evidence" value="ECO:0007669"/>
    <property type="project" value="UniProtKB-SubCell"/>
</dbReference>
<dbReference type="Proteomes" id="UP001284654">
    <property type="component" value="Unassembled WGS sequence"/>
</dbReference>
<evidence type="ECO:0000256" key="6">
    <source>
        <dbReference type="SAM" id="Phobius"/>
    </source>
</evidence>
<evidence type="ECO:0000256" key="1">
    <source>
        <dbReference type="ARBA" id="ARBA00004141"/>
    </source>
</evidence>
<organism evidence="7 8">
    <name type="scientific">Acinetobacter indicus</name>
    <dbReference type="NCBI Taxonomy" id="756892"/>
    <lineage>
        <taxon>Bacteria</taxon>
        <taxon>Pseudomonadati</taxon>
        <taxon>Pseudomonadota</taxon>
        <taxon>Gammaproteobacteria</taxon>
        <taxon>Moraxellales</taxon>
        <taxon>Moraxellaceae</taxon>
        <taxon>Acinetobacter</taxon>
    </lineage>
</organism>
<dbReference type="Gene3D" id="1.10.357.140">
    <property type="entry name" value="UbiA prenyltransferase"/>
    <property type="match status" value="1"/>
</dbReference>
<dbReference type="InterPro" id="IPR000537">
    <property type="entry name" value="UbiA_prenyltransferase"/>
</dbReference>
<feature type="transmembrane region" description="Helical" evidence="6">
    <location>
        <begin position="205"/>
        <end position="222"/>
    </location>
</feature>
<feature type="transmembrane region" description="Helical" evidence="6">
    <location>
        <begin position="159"/>
        <end position="177"/>
    </location>
</feature>
<dbReference type="PANTHER" id="PTHR42723">
    <property type="entry name" value="CHLOROPHYLL SYNTHASE"/>
    <property type="match status" value="1"/>
</dbReference>
<dbReference type="CDD" id="cd13963">
    <property type="entry name" value="PT_UbiA_2"/>
    <property type="match status" value="1"/>
</dbReference>
<dbReference type="EMBL" id="JAWJYY010000001">
    <property type="protein sequence ID" value="MDV4316786.1"/>
    <property type="molecule type" value="Genomic_DNA"/>
</dbReference>
<dbReference type="RefSeq" id="WP_317306584.1">
    <property type="nucleotide sequence ID" value="NZ_JAWJYY010000001.1"/>
</dbReference>
<feature type="transmembrane region" description="Helical" evidence="6">
    <location>
        <begin position="92"/>
        <end position="121"/>
    </location>
</feature>
<keyword evidence="7" id="KW-0808">Transferase</keyword>
<evidence type="ECO:0000256" key="4">
    <source>
        <dbReference type="ARBA" id="ARBA00022989"/>
    </source>
</evidence>
<dbReference type="GO" id="GO:0016765">
    <property type="term" value="F:transferase activity, transferring alkyl or aryl (other than methyl) groups"/>
    <property type="evidence" value="ECO:0007669"/>
    <property type="project" value="InterPro"/>
</dbReference>
<feature type="transmembrane region" description="Helical" evidence="6">
    <location>
        <begin position="133"/>
        <end position="153"/>
    </location>
</feature>
<dbReference type="GO" id="GO:0016757">
    <property type="term" value="F:glycosyltransferase activity"/>
    <property type="evidence" value="ECO:0007669"/>
    <property type="project" value="UniProtKB-KW"/>
</dbReference>
<feature type="transmembrane region" description="Helical" evidence="6">
    <location>
        <begin position="258"/>
        <end position="281"/>
    </location>
</feature>
<keyword evidence="2" id="KW-1003">Cell membrane</keyword>
<keyword evidence="4 6" id="KW-1133">Transmembrane helix</keyword>
<keyword evidence="5 6" id="KW-0472">Membrane</keyword>
<gene>
    <name evidence="7" type="ORF">MSG88_13720</name>
</gene>
<name>A0AAW8Z2A3_9GAMM</name>
<evidence type="ECO:0000256" key="5">
    <source>
        <dbReference type="ARBA" id="ARBA00023136"/>
    </source>
</evidence>
<dbReference type="Pfam" id="PF01040">
    <property type="entry name" value="UbiA"/>
    <property type="match status" value="1"/>
</dbReference>
<dbReference type="InterPro" id="IPR050475">
    <property type="entry name" value="Prenyltransferase_related"/>
</dbReference>